<organism evidence="2">
    <name type="scientific">uncultured Rubrobacteraceae bacterium</name>
    <dbReference type="NCBI Taxonomy" id="349277"/>
    <lineage>
        <taxon>Bacteria</taxon>
        <taxon>Bacillati</taxon>
        <taxon>Actinomycetota</taxon>
        <taxon>Rubrobacteria</taxon>
        <taxon>Rubrobacterales</taxon>
        <taxon>Rubrobacteraceae</taxon>
        <taxon>environmental samples</taxon>
    </lineage>
</organism>
<name>A0A6J4QK46_9ACTN</name>
<evidence type="ECO:0000259" key="1">
    <source>
        <dbReference type="Pfam" id="PF03704"/>
    </source>
</evidence>
<protein>
    <recommendedName>
        <fullName evidence="1">Bacterial transcriptional activator domain-containing protein</fullName>
    </recommendedName>
</protein>
<dbReference type="SUPFAM" id="SSF48452">
    <property type="entry name" value="TPR-like"/>
    <property type="match status" value="1"/>
</dbReference>
<dbReference type="InterPro" id="IPR005158">
    <property type="entry name" value="BTAD"/>
</dbReference>
<reference evidence="2" key="1">
    <citation type="submission" date="2020-02" db="EMBL/GenBank/DDBJ databases">
        <authorList>
            <person name="Meier V. D."/>
        </authorList>
    </citation>
    <scope>NUCLEOTIDE SEQUENCE</scope>
    <source>
        <strain evidence="2">AVDCRST_MAG78</strain>
    </source>
</reference>
<evidence type="ECO:0000313" key="2">
    <source>
        <dbReference type="EMBL" id="CAA9446751.1"/>
    </source>
</evidence>
<proteinExistence type="predicted"/>
<dbReference type="EMBL" id="CADCVB010000193">
    <property type="protein sequence ID" value="CAA9446751.1"/>
    <property type="molecule type" value="Genomic_DNA"/>
</dbReference>
<sequence length="64" mass="7522">MGKDCCDEHAHRLLMKCFVRFGQWTRTLRQYGLCEQVLRYECHMAPSPETWSLYASILEDGGPR</sequence>
<accession>A0A6J4QK46</accession>
<gene>
    <name evidence="2" type="ORF">AVDCRST_MAG78-2953</name>
</gene>
<dbReference type="InterPro" id="IPR011990">
    <property type="entry name" value="TPR-like_helical_dom_sf"/>
</dbReference>
<feature type="domain" description="Bacterial transcriptional activator" evidence="1">
    <location>
        <begin position="6"/>
        <end position="58"/>
    </location>
</feature>
<dbReference type="Pfam" id="PF03704">
    <property type="entry name" value="BTAD"/>
    <property type="match status" value="1"/>
</dbReference>
<dbReference type="AlphaFoldDB" id="A0A6J4QK46"/>
<dbReference type="Gene3D" id="1.25.40.10">
    <property type="entry name" value="Tetratricopeptide repeat domain"/>
    <property type="match status" value="1"/>
</dbReference>